<feature type="coiled-coil region" evidence="6">
    <location>
        <begin position="331"/>
        <end position="358"/>
    </location>
</feature>
<keyword evidence="4" id="KW-0143">Chaperone</keyword>
<comment type="subcellular location">
    <subcellularLocation>
        <location evidence="1">Cytoplasm</location>
    </subcellularLocation>
</comment>
<dbReference type="EMBL" id="BRXW01000002">
    <property type="protein sequence ID" value="GMH98995.1"/>
    <property type="molecule type" value="Genomic_DNA"/>
</dbReference>
<dbReference type="Pfam" id="PF03234">
    <property type="entry name" value="CDC37_N"/>
    <property type="match status" value="1"/>
</dbReference>
<dbReference type="GO" id="GO:0051087">
    <property type="term" value="F:protein-folding chaperone binding"/>
    <property type="evidence" value="ECO:0007669"/>
    <property type="project" value="TreeGrafter"/>
</dbReference>
<feature type="domain" description="Cdc37 Hsp90 binding" evidence="9">
    <location>
        <begin position="186"/>
        <end position="349"/>
    </location>
</feature>
<reference evidence="12" key="1">
    <citation type="journal article" date="2023" name="Commun. Biol.">
        <title>Genome analysis of Parmales, the sister group of diatoms, reveals the evolutionary specialization of diatoms from phago-mixotrophs to photoautotrophs.</title>
        <authorList>
            <person name="Ban H."/>
            <person name="Sato S."/>
            <person name="Yoshikawa S."/>
            <person name="Yamada K."/>
            <person name="Nakamura Y."/>
            <person name="Ichinomiya M."/>
            <person name="Sato N."/>
            <person name="Blanc-Mathieu R."/>
            <person name="Endo H."/>
            <person name="Kuwata A."/>
            <person name="Ogata H."/>
        </authorList>
    </citation>
    <scope>NUCLEOTIDE SEQUENCE [LARGE SCALE GENOMIC DNA]</scope>
    <source>
        <strain evidence="12">NIES 3700</strain>
    </source>
</reference>
<evidence type="ECO:0000256" key="1">
    <source>
        <dbReference type="ARBA" id="ARBA00004496"/>
    </source>
</evidence>
<dbReference type="GO" id="GO:0006457">
    <property type="term" value="P:protein folding"/>
    <property type="evidence" value="ECO:0007669"/>
    <property type="project" value="TreeGrafter"/>
</dbReference>
<dbReference type="GO" id="GO:0051082">
    <property type="term" value="F:unfolded protein binding"/>
    <property type="evidence" value="ECO:0007669"/>
    <property type="project" value="TreeGrafter"/>
</dbReference>
<sequence>MSKAFDYSKWDNIELSDDEEDCHPNIEKESWFRMKHRSRVEREENEEADKKKINQEMRRDQLRISELTSRISKMSNNSDDELEDEDGMTAEIRELDTKNSERQAKLDEYEKNKKWNVDNMCTVTDEKTYINPSASEPSFDASGYALPTTTEKKKEEAGAVKKEEVVVDTTTTTTTAPLPTPPTTQTKPTSGPSPPPASASTALTKPTQGPVSEKETVLSYSDFTSTHEILLEKYCNMTGMEAIKTFLLQNGTIMLQEHASSYLLLSCLEDEMNGEREKMKITARNSQVLTNIAELAKSLKKHPGNVIIPFFHRVAEDAHSASFQEGVDIFIARIIKRAVEKKKEMDAEEQEVEEVDLSSLPKEERLGPGGLDPIEVFESLPKELQEAFESREMDQLKAALTGMKPEDAQYHMKRCEDSGLWNAA</sequence>
<feature type="domain" description="Cdc37 N-terminal" evidence="10">
    <location>
        <begin position="4"/>
        <end position="128"/>
    </location>
</feature>
<dbReference type="Gene3D" id="1.20.58.610">
    <property type="entry name" value="Cdc37, Hsp90 binding domain"/>
    <property type="match status" value="1"/>
</dbReference>
<dbReference type="PANTHER" id="PTHR12800:SF4">
    <property type="entry name" value="HSP90 CO-CHAPERONE CDC37"/>
    <property type="match status" value="1"/>
</dbReference>
<dbReference type="AlphaFoldDB" id="A0A9W7C6N2"/>
<dbReference type="InterPro" id="IPR038189">
    <property type="entry name" value="Cdc37_Hsp90-bd_sf"/>
</dbReference>
<feature type="compositionally biased region" description="Acidic residues" evidence="7">
    <location>
        <begin position="78"/>
        <end position="88"/>
    </location>
</feature>
<dbReference type="InterPro" id="IPR013873">
    <property type="entry name" value="Cdc37_C"/>
</dbReference>
<evidence type="ECO:0000256" key="2">
    <source>
        <dbReference type="ARBA" id="ARBA00006222"/>
    </source>
</evidence>
<dbReference type="Proteomes" id="UP001165122">
    <property type="component" value="Unassembled WGS sequence"/>
</dbReference>
<dbReference type="Gene3D" id="6.10.140.250">
    <property type="match status" value="1"/>
</dbReference>
<evidence type="ECO:0000259" key="8">
    <source>
        <dbReference type="SMART" id="SM01069"/>
    </source>
</evidence>
<keyword evidence="12" id="KW-1185">Reference proteome</keyword>
<dbReference type="GO" id="GO:0019901">
    <property type="term" value="F:protein kinase binding"/>
    <property type="evidence" value="ECO:0007669"/>
    <property type="project" value="InterPro"/>
</dbReference>
<evidence type="ECO:0000256" key="3">
    <source>
        <dbReference type="ARBA" id="ARBA00022490"/>
    </source>
</evidence>
<feature type="region of interest" description="Disordered" evidence="7">
    <location>
        <begin position="132"/>
        <end position="214"/>
    </location>
</feature>
<feature type="region of interest" description="Disordered" evidence="7">
    <location>
        <begin position="72"/>
        <end position="108"/>
    </location>
</feature>
<evidence type="ECO:0000256" key="7">
    <source>
        <dbReference type="SAM" id="MobiDB-lite"/>
    </source>
</evidence>
<dbReference type="OrthoDB" id="440202at2759"/>
<organism evidence="11 12">
    <name type="scientific">Triparma laevis f. longispina</name>
    <dbReference type="NCBI Taxonomy" id="1714387"/>
    <lineage>
        <taxon>Eukaryota</taxon>
        <taxon>Sar</taxon>
        <taxon>Stramenopiles</taxon>
        <taxon>Ochrophyta</taxon>
        <taxon>Bolidophyceae</taxon>
        <taxon>Parmales</taxon>
        <taxon>Triparmaceae</taxon>
        <taxon>Triparma</taxon>
    </lineage>
</organism>
<dbReference type="SUPFAM" id="SSF101391">
    <property type="entry name" value="Hsp90 co-chaperone CDC37"/>
    <property type="match status" value="1"/>
</dbReference>
<evidence type="ECO:0000259" key="9">
    <source>
        <dbReference type="SMART" id="SM01070"/>
    </source>
</evidence>
<feature type="compositionally biased region" description="Low complexity" evidence="7">
    <location>
        <begin position="167"/>
        <end position="190"/>
    </location>
</feature>
<dbReference type="SMART" id="SM01069">
    <property type="entry name" value="CDC37_C"/>
    <property type="match status" value="1"/>
</dbReference>
<name>A0A9W7C6N2_9STRA</name>
<dbReference type="SMART" id="SM01070">
    <property type="entry name" value="CDC37_M"/>
    <property type="match status" value="1"/>
</dbReference>
<feature type="domain" description="Cdc37 C-terminal" evidence="8">
    <location>
        <begin position="365"/>
        <end position="424"/>
    </location>
</feature>
<protein>
    <recommendedName>
        <fullName evidence="5">Hsp90 chaperone protein kinase-targeting subunit</fullName>
    </recommendedName>
</protein>
<evidence type="ECO:0000313" key="12">
    <source>
        <dbReference type="Proteomes" id="UP001165122"/>
    </source>
</evidence>
<dbReference type="InterPro" id="IPR013874">
    <property type="entry name" value="Cdc37_Hsp90-bd"/>
</dbReference>
<accession>A0A9W7C6N2</accession>
<evidence type="ECO:0000259" key="10">
    <source>
        <dbReference type="SMART" id="SM01071"/>
    </source>
</evidence>
<comment type="similarity">
    <text evidence="2">Belongs to the CDC37 family.</text>
</comment>
<dbReference type="PANTHER" id="PTHR12800">
    <property type="entry name" value="CDC37-RELATED"/>
    <property type="match status" value="1"/>
</dbReference>
<dbReference type="Pfam" id="PF08564">
    <property type="entry name" value="CDC37_C"/>
    <property type="match status" value="1"/>
</dbReference>
<dbReference type="GO" id="GO:0031072">
    <property type="term" value="F:heat shock protein binding"/>
    <property type="evidence" value="ECO:0007669"/>
    <property type="project" value="TreeGrafter"/>
</dbReference>
<dbReference type="InterPro" id="IPR013855">
    <property type="entry name" value="Cdc37_N_dom"/>
</dbReference>
<feature type="compositionally biased region" description="Low complexity" evidence="7">
    <location>
        <begin position="198"/>
        <end position="207"/>
    </location>
</feature>
<proteinExistence type="inferred from homology"/>
<evidence type="ECO:0000256" key="6">
    <source>
        <dbReference type="SAM" id="Coils"/>
    </source>
</evidence>
<gene>
    <name evidence="11" type="ORF">TrLO_g6914</name>
</gene>
<dbReference type="Pfam" id="PF08565">
    <property type="entry name" value="CDC37_M"/>
    <property type="match status" value="1"/>
</dbReference>
<keyword evidence="6" id="KW-0175">Coiled coil</keyword>
<dbReference type="SMART" id="SM01071">
    <property type="entry name" value="CDC37_N"/>
    <property type="match status" value="1"/>
</dbReference>
<dbReference type="GO" id="GO:0050821">
    <property type="term" value="P:protein stabilization"/>
    <property type="evidence" value="ECO:0007669"/>
    <property type="project" value="TreeGrafter"/>
</dbReference>
<evidence type="ECO:0000256" key="5">
    <source>
        <dbReference type="ARBA" id="ARBA00031396"/>
    </source>
</evidence>
<feature type="compositionally biased region" description="Basic and acidic residues" evidence="7">
    <location>
        <begin position="91"/>
        <end position="108"/>
    </location>
</feature>
<feature type="compositionally biased region" description="Basic and acidic residues" evidence="7">
    <location>
        <begin position="150"/>
        <end position="165"/>
    </location>
</feature>
<feature type="region of interest" description="Disordered" evidence="7">
    <location>
        <begin position="37"/>
        <end position="59"/>
    </location>
</feature>
<comment type="caution">
    <text evidence="11">The sequence shown here is derived from an EMBL/GenBank/DDBJ whole genome shotgun (WGS) entry which is preliminary data.</text>
</comment>
<evidence type="ECO:0000313" key="11">
    <source>
        <dbReference type="EMBL" id="GMH98995.1"/>
    </source>
</evidence>
<dbReference type="GO" id="GO:0005737">
    <property type="term" value="C:cytoplasm"/>
    <property type="evidence" value="ECO:0007669"/>
    <property type="project" value="UniProtKB-SubCell"/>
</dbReference>
<dbReference type="InterPro" id="IPR004918">
    <property type="entry name" value="Cdc37"/>
</dbReference>
<feature type="compositionally biased region" description="Basic and acidic residues" evidence="7">
    <location>
        <begin position="48"/>
        <end position="59"/>
    </location>
</feature>
<keyword evidence="3" id="KW-0963">Cytoplasm</keyword>
<evidence type="ECO:0000256" key="4">
    <source>
        <dbReference type="ARBA" id="ARBA00023186"/>
    </source>
</evidence>